<keyword evidence="4" id="KW-1185">Reference proteome</keyword>
<keyword evidence="1" id="KW-0175">Coiled coil</keyword>
<sequence>MTGVEVTEKDASPKKKDTSPKNKKEKSPKLSKKDRKNDLSDDSSVCSSTGEKAKNWLGREVKRPRAEYQAEIDELKLKLAALETEVLTKTNQLDAFQDWIRQIPSAYQESVEL</sequence>
<dbReference type="AlphaFoldDB" id="A0A448Z2I0"/>
<feature type="coiled-coil region" evidence="1">
    <location>
        <begin position="65"/>
        <end position="92"/>
    </location>
</feature>
<evidence type="ECO:0000256" key="1">
    <source>
        <dbReference type="SAM" id="Coils"/>
    </source>
</evidence>
<dbReference type="EMBL" id="CAACVS010000082">
    <property type="protein sequence ID" value="VEU36251.1"/>
    <property type="molecule type" value="Genomic_DNA"/>
</dbReference>
<feature type="region of interest" description="Disordered" evidence="2">
    <location>
        <begin position="1"/>
        <end position="53"/>
    </location>
</feature>
<dbReference type="OrthoDB" id="10535607at2759"/>
<accession>A0A448Z2I0</accession>
<feature type="compositionally biased region" description="Basic and acidic residues" evidence="2">
    <location>
        <begin position="1"/>
        <end position="28"/>
    </location>
</feature>
<dbReference type="Proteomes" id="UP000291116">
    <property type="component" value="Unassembled WGS sequence"/>
</dbReference>
<name>A0A448Z2I0_9STRA</name>
<proteinExistence type="predicted"/>
<gene>
    <name evidence="3" type="ORF">PSNMU_V1.4_AUG-EV-PASAV3_0029270</name>
</gene>
<evidence type="ECO:0000256" key="2">
    <source>
        <dbReference type="SAM" id="MobiDB-lite"/>
    </source>
</evidence>
<protein>
    <submittedName>
        <fullName evidence="3">Uncharacterized protein</fullName>
    </submittedName>
</protein>
<organism evidence="3 4">
    <name type="scientific">Pseudo-nitzschia multistriata</name>
    <dbReference type="NCBI Taxonomy" id="183589"/>
    <lineage>
        <taxon>Eukaryota</taxon>
        <taxon>Sar</taxon>
        <taxon>Stramenopiles</taxon>
        <taxon>Ochrophyta</taxon>
        <taxon>Bacillariophyta</taxon>
        <taxon>Bacillariophyceae</taxon>
        <taxon>Bacillariophycidae</taxon>
        <taxon>Bacillariales</taxon>
        <taxon>Bacillariaceae</taxon>
        <taxon>Pseudo-nitzschia</taxon>
    </lineage>
</organism>
<evidence type="ECO:0000313" key="3">
    <source>
        <dbReference type="EMBL" id="VEU36251.1"/>
    </source>
</evidence>
<evidence type="ECO:0000313" key="4">
    <source>
        <dbReference type="Proteomes" id="UP000291116"/>
    </source>
</evidence>
<reference evidence="3 4" key="1">
    <citation type="submission" date="2019-01" db="EMBL/GenBank/DDBJ databases">
        <authorList>
            <person name="Ferrante I. M."/>
        </authorList>
    </citation>
    <scope>NUCLEOTIDE SEQUENCE [LARGE SCALE GENOMIC DNA]</scope>
    <source>
        <strain evidence="3 4">B856</strain>
    </source>
</reference>